<reference evidence="9 10" key="2">
    <citation type="journal article" date="2010" name="Nucleic Acids Res.">
        <title>BeetleBase in 2010: revisions to provide comprehensive genomic information for Tribolium castaneum.</title>
        <authorList>
            <person name="Kim H.S."/>
            <person name="Murphy T."/>
            <person name="Xia J."/>
            <person name="Caragea D."/>
            <person name="Park Y."/>
            <person name="Beeman R.W."/>
            <person name="Lorenzen M.D."/>
            <person name="Butcher S."/>
            <person name="Manak J.R."/>
            <person name="Brown S.J."/>
        </authorList>
    </citation>
    <scope>GENOME REANNOTATION</scope>
    <source>
        <strain evidence="9 10">Georgia GA2</strain>
    </source>
</reference>
<dbReference type="InParanoid" id="A0A139WD45"/>
<gene>
    <name evidence="9" type="primary">AUGUSTUS-3.0.2_30897</name>
    <name evidence="9" type="ORF">TcasGA2_TC030897</name>
</gene>
<evidence type="ECO:0000256" key="7">
    <source>
        <dbReference type="SAM" id="MobiDB-lite"/>
    </source>
</evidence>
<evidence type="ECO:0000256" key="6">
    <source>
        <dbReference type="ARBA" id="ARBA00040091"/>
    </source>
</evidence>
<evidence type="ECO:0000256" key="3">
    <source>
        <dbReference type="ARBA" id="ARBA00023015"/>
    </source>
</evidence>
<sequence length="522" mass="59501">MKPSNPTNKASSSAQKAKKSSKDREKRKSQGGSNSNHVGPEKGSPTKDANARLYAGIDSDSIINYAEQTAVEHLSEDITNTLAEDINYRLRYIINDCLIKARLCGRNAISSSDLEQTFDNLRIDRVYGAPSHPNWLAFSDQSLLCLECVLEAREIKKAKISGDILDKEVNLLDLAHEQDTYYQYYEPVITTSWLPEQKELSKALKNYFSTMCQMVVSSDIEIRKMVLTNIGENPRIGPIIEWFYNFGYILLSKDITYDCLTLRALDLIRVLENSPMCRIHVSEKQLKLLVRLILQRLLKSTTTSEVLKPMCSVLAILSQRGPLREFIILKIFQKLDEVFDNFALPVITAVNSLGIDAIQSIVLPNLNLFLARVVEKQDLAFNYSILESYNILYKEHLIDSFIYDPFVELFADSMVLFNRTINTCGNGLKKDLNFAHVKCDLLKTRRKISPHTKLQIEASIEEVFDLPPENSKVRKKMQEMKWDGGSGECFVIIGKTSLLLPVFAPRQRTYEQCVDHSLWYSL</sequence>
<name>A0A139WD45_TRICA</name>
<dbReference type="GO" id="GO:0016251">
    <property type="term" value="F:RNA polymerase II general transcription initiation factor activity"/>
    <property type="evidence" value="ECO:0007669"/>
    <property type="project" value="InterPro"/>
</dbReference>
<dbReference type="STRING" id="7070.A0A139WD45"/>
<dbReference type="EMBL" id="KQ971361">
    <property type="protein sequence ID" value="KYB25879.1"/>
    <property type="molecule type" value="Genomic_DNA"/>
</dbReference>
<evidence type="ECO:0000256" key="5">
    <source>
        <dbReference type="ARBA" id="ARBA00023242"/>
    </source>
</evidence>
<dbReference type="GO" id="GO:0046982">
    <property type="term" value="F:protein heterodimerization activity"/>
    <property type="evidence" value="ECO:0007669"/>
    <property type="project" value="InterPro"/>
</dbReference>
<keyword evidence="4" id="KW-0804">Transcription</keyword>
<evidence type="ECO:0000256" key="2">
    <source>
        <dbReference type="ARBA" id="ARBA00007688"/>
    </source>
</evidence>
<comment type="similarity">
    <text evidence="2">Belongs to the TAF6 family.</text>
</comment>
<dbReference type="GO" id="GO:0005669">
    <property type="term" value="C:transcription factor TFIID complex"/>
    <property type="evidence" value="ECO:0000318"/>
    <property type="project" value="GO_Central"/>
</dbReference>
<protein>
    <recommendedName>
        <fullName evidence="6">Transcription initiation factor TFIID subunit 6</fullName>
    </recommendedName>
</protein>
<dbReference type="CDD" id="cd22932">
    <property type="entry name" value="HFD_TAF6L"/>
    <property type="match status" value="1"/>
</dbReference>
<evidence type="ECO:0000313" key="10">
    <source>
        <dbReference type="Proteomes" id="UP000007266"/>
    </source>
</evidence>
<dbReference type="InterPro" id="IPR037796">
    <property type="entry name" value="TAF6"/>
</dbReference>
<comment type="subcellular location">
    <subcellularLocation>
        <location evidence="1">Nucleus</location>
    </subcellularLocation>
</comment>
<keyword evidence="10" id="KW-1185">Reference proteome</keyword>
<evidence type="ECO:0000259" key="8">
    <source>
        <dbReference type="Pfam" id="PF02969"/>
    </source>
</evidence>
<dbReference type="Gene3D" id="1.10.20.10">
    <property type="entry name" value="Histone, subunit A"/>
    <property type="match status" value="1"/>
</dbReference>
<dbReference type="Pfam" id="PF02969">
    <property type="entry name" value="TAF"/>
    <property type="match status" value="1"/>
</dbReference>
<evidence type="ECO:0000313" key="9">
    <source>
        <dbReference type="EMBL" id="KYB25879.1"/>
    </source>
</evidence>
<dbReference type="PANTHER" id="PTHR10221:SF9">
    <property type="entry name" value="TRANSCRIPTION INITIATION FACTOR TFIID SUBUNIT 6"/>
    <property type="match status" value="1"/>
</dbReference>
<feature type="region of interest" description="Disordered" evidence="7">
    <location>
        <begin position="1"/>
        <end position="48"/>
    </location>
</feature>
<evidence type="ECO:0000256" key="1">
    <source>
        <dbReference type="ARBA" id="ARBA00004123"/>
    </source>
</evidence>
<dbReference type="GO" id="GO:0051123">
    <property type="term" value="P:RNA polymerase II preinitiation complex assembly"/>
    <property type="evidence" value="ECO:0000318"/>
    <property type="project" value="GO_Central"/>
</dbReference>
<proteinExistence type="inferred from homology"/>
<dbReference type="PANTHER" id="PTHR10221">
    <property type="entry name" value="TRANSCRIPTION INITIATION FACTOR TFIID SUBUNIT 6"/>
    <property type="match status" value="1"/>
</dbReference>
<keyword evidence="5" id="KW-0539">Nucleus</keyword>
<dbReference type="AlphaFoldDB" id="A0A139WD45"/>
<reference evidence="9 10" key="1">
    <citation type="journal article" date="2008" name="Nature">
        <title>The genome of the model beetle and pest Tribolium castaneum.</title>
        <authorList>
            <consortium name="Tribolium Genome Sequencing Consortium"/>
            <person name="Richards S."/>
            <person name="Gibbs R.A."/>
            <person name="Weinstock G.M."/>
            <person name="Brown S.J."/>
            <person name="Denell R."/>
            <person name="Beeman R.W."/>
            <person name="Gibbs R."/>
            <person name="Beeman R.W."/>
            <person name="Brown S.J."/>
            <person name="Bucher G."/>
            <person name="Friedrich M."/>
            <person name="Grimmelikhuijzen C.J."/>
            <person name="Klingler M."/>
            <person name="Lorenzen M."/>
            <person name="Richards S."/>
            <person name="Roth S."/>
            <person name="Schroder R."/>
            <person name="Tautz D."/>
            <person name="Zdobnov E.M."/>
            <person name="Muzny D."/>
            <person name="Gibbs R.A."/>
            <person name="Weinstock G.M."/>
            <person name="Attaway T."/>
            <person name="Bell S."/>
            <person name="Buhay C.J."/>
            <person name="Chandrabose M.N."/>
            <person name="Chavez D."/>
            <person name="Clerk-Blankenburg K.P."/>
            <person name="Cree A."/>
            <person name="Dao M."/>
            <person name="Davis C."/>
            <person name="Chacko J."/>
            <person name="Dinh H."/>
            <person name="Dugan-Rocha S."/>
            <person name="Fowler G."/>
            <person name="Garner T.T."/>
            <person name="Garnes J."/>
            <person name="Gnirke A."/>
            <person name="Hawes A."/>
            <person name="Hernandez J."/>
            <person name="Hines S."/>
            <person name="Holder M."/>
            <person name="Hume J."/>
            <person name="Jhangiani S.N."/>
            <person name="Joshi V."/>
            <person name="Khan Z.M."/>
            <person name="Jackson L."/>
            <person name="Kovar C."/>
            <person name="Kowis A."/>
            <person name="Lee S."/>
            <person name="Lewis L.R."/>
            <person name="Margolis J."/>
            <person name="Morgan M."/>
            <person name="Nazareth L.V."/>
            <person name="Nguyen N."/>
            <person name="Okwuonu G."/>
            <person name="Parker D."/>
            <person name="Richards S."/>
            <person name="Ruiz S.J."/>
            <person name="Santibanez J."/>
            <person name="Savard J."/>
            <person name="Scherer S.E."/>
            <person name="Schneider B."/>
            <person name="Sodergren E."/>
            <person name="Tautz D."/>
            <person name="Vattahil S."/>
            <person name="Villasana D."/>
            <person name="White C.S."/>
            <person name="Wright R."/>
            <person name="Park Y."/>
            <person name="Beeman R.W."/>
            <person name="Lord J."/>
            <person name="Oppert B."/>
            <person name="Lorenzen M."/>
            <person name="Brown S."/>
            <person name="Wang L."/>
            <person name="Savard J."/>
            <person name="Tautz D."/>
            <person name="Richards S."/>
            <person name="Weinstock G."/>
            <person name="Gibbs R.A."/>
            <person name="Liu Y."/>
            <person name="Worley K."/>
            <person name="Weinstock G."/>
            <person name="Elsik C.G."/>
            <person name="Reese J.T."/>
            <person name="Elhaik E."/>
            <person name="Landan G."/>
            <person name="Graur D."/>
            <person name="Arensburger P."/>
            <person name="Atkinson P."/>
            <person name="Beeman R.W."/>
            <person name="Beidler J."/>
            <person name="Brown S.J."/>
            <person name="Demuth J.P."/>
            <person name="Drury D.W."/>
            <person name="Du Y.Z."/>
            <person name="Fujiwara H."/>
            <person name="Lorenzen M."/>
            <person name="Maselli V."/>
            <person name="Osanai M."/>
            <person name="Park Y."/>
            <person name="Robertson H.M."/>
            <person name="Tu Z."/>
            <person name="Wang J.J."/>
            <person name="Wang S."/>
            <person name="Richards S."/>
            <person name="Song H."/>
            <person name="Zhang L."/>
            <person name="Sodergren E."/>
            <person name="Werner D."/>
            <person name="Stanke M."/>
            <person name="Morgenstern B."/>
            <person name="Solovyev V."/>
            <person name="Kosarev P."/>
            <person name="Brown G."/>
            <person name="Chen H.C."/>
            <person name="Ermolaeva O."/>
            <person name="Hlavina W."/>
            <person name="Kapustin Y."/>
            <person name="Kiryutin B."/>
            <person name="Kitts P."/>
            <person name="Maglott D."/>
            <person name="Pruitt K."/>
            <person name="Sapojnikov V."/>
            <person name="Souvorov A."/>
            <person name="Mackey A.J."/>
            <person name="Waterhouse R.M."/>
            <person name="Wyder S."/>
            <person name="Zdobnov E.M."/>
            <person name="Zdobnov E.M."/>
            <person name="Wyder S."/>
            <person name="Kriventseva E.V."/>
            <person name="Kadowaki T."/>
            <person name="Bork P."/>
            <person name="Aranda M."/>
            <person name="Bao R."/>
            <person name="Beermann A."/>
            <person name="Berns N."/>
            <person name="Bolognesi R."/>
            <person name="Bonneton F."/>
            <person name="Bopp D."/>
            <person name="Brown S.J."/>
            <person name="Bucher G."/>
            <person name="Butts T."/>
            <person name="Chaumot A."/>
            <person name="Denell R.E."/>
            <person name="Ferrier D.E."/>
            <person name="Friedrich M."/>
            <person name="Gordon C.M."/>
            <person name="Jindra M."/>
            <person name="Klingler M."/>
            <person name="Lan Q."/>
            <person name="Lattorff H.M."/>
            <person name="Laudet V."/>
            <person name="von Levetsow C."/>
            <person name="Liu Z."/>
            <person name="Lutz R."/>
            <person name="Lynch J.A."/>
            <person name="da Fonseca R.N."/>
            <person name="Posnien N."/>
            <person name="Reuter R."/>
            <person name="Roth S."/>
            <person name="Savard J."/>
            <person name="Schinko J.B."/>
            <person name="Schmitt C."/>
            <person name="Schoppmeier M."/>
            <person name="Schroder R."/>
            <person name="Shippy T.D."/>
            <person name="Simonnet F."/>
            <person name="Marques-Souza H."/>
            <person name="Tautz D."/>
            <person name="Tomoyasu Y."/>
            <person name="Trauner J."/>
            <person name="Van der Zee M."/>
            <person name="Vervoort M."/>
            <person name="Wittkopp N."/>
            <person name="Wimmer E.A."/>
            <person name="Yang X."/>
            <person name="Jones A.K."/>
            <person name="Sattelle D.B."/>
            <person name="Ebert P.R."/>
            <person name="Nelson D."/>
            <person name="Scott J.G."/>
            <person name="Beeman R.W."/>
            <person name="Muthukrishnan S."/>
            <person name="Kramer K.J."/>
            <person name="Arakane Y."/>
            <person name="Beeman R.W."/>
            <person name="Zhu Q."/>
            <person name="Hogenkamp D."/>
            <person name="Dixit R."/>
            <person name="Oppert B."/>
            <person name="Jiang H."/>
            <person name="Zou Z."/>
            <person name="Marshall J."/>
            <person name="Elpidina E."/>
            <person name="Vinokurov K."/>
            <person name="Oppert C."/>
            <person name="Zou Z."/>
            <person name="Evans J."/>
            <person name="Lu Z."/>
            <person name="Zhao P."/>
            <person name="Sumathipala N."/>
            <person name="Altincicek B."/>
            <person name="Vilcinskas A."/>
            <person name="Williams M."/>
            <person name="Hultmark D."/>
            <person name="Hetru C."/>
            <person name="Jiang H."/>
            <person name="Grimmelikhuijzen C.J."/>
            <person name="Hauser F."/>
            <person name="Cazzamali G."/>
            <person name="Williamson M."/>
            <person name="Park Y."/>
            <person name="Li B."/>
            <person name="Tanaka Y."/>
            <person name="Predel R."/>
            <person name="Neupert S."/>
            <person name="Schachtner J."/>
            <person name="Verleyen P."/>
            <person name="Raible F."/>
            <person name="Bork P."/>
            <person name="Friedrich M."/>
            <person name="Walden K.K."/>
            <person name="Robertson H.M."/>
            <person name="Angeli S."/>
            <person name="Foret S."/>
            <person name="Bucher G."/>
            <person name="Schuetz S."/>
            <person name="Maleszka R."/>
            <person name="Wimmer E.A."/>
            <person name="Beeman R.W."/>
            <person name="Lorenzen M."/>
            <person name="Tomoyasu Y."/>
            <person name="Miller S.C."/>
            <person name="Grossmann D."/>
            <person name="Bucher G."/>
        </authorList>
    </citation>
    <scope>NUCLEOTIDE SEQUENCE [LARGE SCALE GENOMIC DNA]</scope>
    <source>
        <strain evidence="9 10">Georgia GA2</strain>
    </source>
</reference>
<dbReference type="Proteomes" id="UP000007266">
    <property type="component" value="Linkage group 8"/>
</dbReference>
<organism evidence="9 10">
    <name type="scientific">Tribolium castaneum</name>
    <name type="common">Red flour beetle</name>
    <dbReference type="NCBI Taxonomy" id="7070"/>
    <lineage>
        <taxon>Eukaryota</taxon>
        <taxon>Metazoa</taxon>
        <taxon>Ecdysozoa</taxon>
        <taxon>Arthropoda</taxon>
        <taxon>Hexapoda</taxon>
        <taxon>Insecta</taxon>
        <taxon>Pterygota</taxon>
        <taxon>Neoptera</taxon>
        <taxon>Endopterygota</taxon>
        <taxon>Coleoptera</taxon>
        <taxon>Polyphaga</taxon>
        <taxon>Cucujiformia</taxon>
        <taxon>Tenebrionidae</taxon>
        <taxon>Tenebrionidae incertae sedis</taxon>
        <taxon>Tribolium</taxon>
    </lineage>
</organism>
<dbReference type="SUPFAM" id="SSF47113">
    <property type="entry name" value="Histone-fold"/>
    <property type="match status" value="1"/>
</dbReference>
<accession>A0A139WD45</accession>
<evidence type="ECO:0000256" key="4">
    <source>
        <dbReference type="ARBA" id="ARBA00023163"/>
    </source>
</evidence>
<dbReference type="GO" id="GO:0000124">
    <property type="term" value="C:SAGA complex"/>
    <property type="evidence" value="ECO:0007669"/>
    <property type="project" value="InterPro"/>
</dbReference>
<dbReference type="InterPro" id="IPR009072">
    <property type="entry name" value="Histone-fold"/>
</dbReference>
<feature type="domain" description="TATA box binding protein associated factor (TAF) histone-like fold" evidence="8">
    <location>
        <begin position="58"/>
        <end position="116"/>
    </location>
</feature>
<dbReference type="InterPro" id="IPR004823">
    <property type="entry name" value="TAF_TATA-bd_Histone-like_dom"/>
</dbReference>
<dbReference type="GO" id="GO:0046695">
    <property type="term" value="C:SLIK (SAGA-like) complex"/>
    <property type="evidence" value="ECO:0007669"/>
    <property type="project" value="InterPro"/>
</dbReference>
<dbReference type="GO" id="GO:0003713">
    <property type="term" value="F:transcription coactivator activity"/>
    <property type="evidence" value="ECO:0000318"/>
    <property type="project" value="GO_Central"/>
</dbReference>
<keyword evidence="3" id="KW-0805">Transcription regulation</keyword>